<evidence type="ECO:0000313" key="2">
    <source>
        <dbReference type="EMBL" id="ALO14208.1"/>
    </source>
</evidence>
<feature type="transmembrane region" description="Helical" evidence="1">
    <location>
        <begin position="54"/>
        <end position="77"/>
    </location>
</feature>
<feature type="transmembrane region" description="Helical" evidence="1">
    <location>
        <begin position="113"/>
        <end position="131"/>
    </location>
</feature>
<dbReference type="OrthoDB" id="1909107at2"/>
<gene>
    <name evidence="2" type="ORF">L21SP5_00532</name>
</gene>
<reference evidence="2 3" key="1">
    <citation type="submission" date="2015-11" db="EMBL/GenBank/DDBJ databases">
        <title>Description and complete genome sequence of a novel strain predominating in hypersaline microbial mats and representing a new family of the Bacteriodetes phylum.</title>
        <authorList>
            <person name="Spring S."/>
            <person name="Bunk B."/>
            <person name="Sproer C."/>
            <person name="Klenk H.-P."/>
        </authorList>
    </citation>
    <scope>NUCLEOTIDE SEQUENCE [LARGE SCALE GENOMIC DNA]</scope>
    <source>
        <strain evidence="2 3">L21-Spi-D4</strain>
    </source>
</reference>
<evidence type="ECO:0000256" key="1">
    <source>
        <dbReference type="SAM" id="Phobius"/>
    </source>
</evidence>
<sequence length="137" mass="14926">MNMLVRVSRKSFLVLEFFNGLSALAGGIGLILNPDGKALGMNVEMLSATPFESFLIPGIVLFVVNGLGNTTDAVLTLRKHNMSAYVAAFLGFVLMVWIVSQVAWIGYQSFLQPLYFITGLAQVILAYVFVVKNTSSE</sequence>
<dbReference type="AlphaFoldDB" id="A0A0S2HW05"/>
<protein>
    <submittedName>
        <fullName evidence="2">Uncharacterized protein</fullName>
    </submittedName>
</protein>
<proteinExistence type="predicted"/>
<dbReference type="STRING" id="1307839.L21SP5_00532"/>
<accession>A0A0S2HW05</accession>
<evidence type="ECO:0000313" key="3">
    <source>
        <dbReference type="Proteomes" id="UP000064893"/>
    </source>
</evidence>
<organism evidence="2 3">
    <name type="scientific">Salinivirga cyanobacteriivorans</name>
    <dbReference type="NCBI Taxonomy" id="1307839"/>
    <lineage>
        <taxon>Bacteria</taxon>
        <taxon>Pseudomonadati</taxon>
        <taxon>Bacteroidota</taxon>
        <taxon>Bacteroidia</taxon>
        <taxon>Bacteroidales</taxon>
        <taxon>Salinivirgaceae</taxon>
        <taxon>Salinivirga</taxon>
    </lineage>
</organism>
<keyword evidence="1" id="KW-0472">Membrane</keyword>
<keyword evidence="1" id="KW-1133">Transmembrane helix</keyword>
<dbReference type="KEGG" id="blq:L21SP5_00532"/>
<keyword evidence="1" id="KW-0812">Transmembrane</keyword>
<name>A0A0S2HW05_9BACT</name>
<feature type="transmembrane region" description="Helical" evidence="1">
    <location>
        <begin position="12"/>
        <end position="34"/>
    </location>
</feature>
<keyword evidence="3" id="KW-1185">Reference proteome</keyword>
<dbReference type="RefSeq" id="WP_057951781.1">
    <property type="nucleotide sequence ID" value="NZ_CP013118.1"/>
</dbReference>
<dbReference type="Proteomes" id="UP000064893">
    <property type="component" value="Chromosome"/>
</dbReference>
<feature type="transmembrane region" description="Helical" evidence="1">
    <location>
        <begin position="84"/>
        <end position="107"/>
    </location>
</feature>
<dbReference type="EMBL" id="CP013118">
    <property type="protein sequence ID" value="ALO14208.1"/>
    <property type="molecule type" value="Genomic_DNA"/>
</dbReference>